<evidence type="ECO:0000256" key="10">
    <source>
        <dbReference type="ARBA" id="ARBA00023004"/>
    </source>
</evidence>
<keyword evidence="3" id="KW-0285">Flavoprotein</keyword>
<dbReference type="AlphaFoldDB" id="A0A8J3ZBT8"/>
<comment type="caution">
    <text evidence="15">The sequence shown here is derived from an EMBL/GenBank/DDBJ whole genome shotgun (WGS) entry which is preliminary data.</text>
</comment>
<evidence type="ECO:0000256" key="12">
    <source>
        <dbReference type="ARBA" id="ARBA00023136"/>
    </source>
</evidence>
<dbReference type="InterPro" id="IPR001433">
    <property type="entry name" value="OxRdtase_FAD/NAD-bd"/>
</dbReference>
<dbReference type="EMBL" id="BOPG01000063">
    <property type="protein sequence ID" value="GIJ61081.1"/>
    <property type="molecule type" value="Genomic_DNA"/>
</dbReference>
<dbReference type="InterPro" id="IPR039261">
    <property type="entry name" value="FNR_nucleotide-bd"/>
</dbReference>
<evidence type="ECO:0000313" key="16">
    <source>
        <dbReference type="Proteomes" id="UP000612585"/>
    </source>
</evidence>
<evidence type="ECO:0000256" key="5">
    <source>
        <dbReference type="ARBA" id="ARBA00022714"/>
    </source>
</evidence>
<comment type="cofactor">
    <cofactor evidence="1">
        <name>FAD</name>
        <dbReference type="ChEBI" id="CHEBI:57692"/>
    </cofactor>
</comment>
<keyword evidence="12 13" id="KW-0472">Membrane</keyword>
<feature type="transmembrane region" description="Helical" evidence="13">
    <location>
        <begin position="101"/>
        <end position="122"/>
    </location>
</feature>
<evidence type="ECO:0000256" key="9">
    <source>
        <dbReference type="ARBA" id="ARBA00023002"/>
    </source>
</evidence>
<keyword evidence="11" id="KW-0411">Iron-sulfur</keyword>
<dbReference type="Gene3D" id="3.40.50.80">
    <property type="entry name" value="Nucleotide-binding domain of ferredoxin-NADP reductase (FNR) module"/>
    <property type="match status" value="1"/>
</dbReference>
<dbReference type="Pfam" id="PF00175">
    <property type="entry name" value="NAD_binding_1"/>
    <property type="match status" value="1"/>
</dbReference>
<name>A0A8J3ZBT8_9ACTN</name>
<evidence type="ECO:0000256" key="7">
    <source>
        <dbReference type="ARBA" id="ARBA00022827"/>
    </source>
</evidence>
<dbReference type="PANTHER" id="PTHR47354">
    <property type="entry name" value="NADH OXIDOREDUCTASE HCR"/>
    <property type="match status" value="1"/>
</dbReference>
<keyword evidence="7" id="KW-0274">FAD</keyword>
<keyword evidence="9" id="KW-0560">Oxidoreductase</keyword>
<sequence>MTTTAVRSADTAPTVRTTPRWWADAVGLATGLSLVVVTALWVGNRGVQDLLDGGPAAMSSVGRLTGLLAADLLLVQVLLMARVPLVERAFGQDRLARWHRWTGFTSFHLMLAHIVLITLGYAGTAHTGALGELWDMIVTYPGMLLATAGTGLLVMVVVTSVRQARRRLRYESWHLLHLYAYLGVGLALPHQVWTGTDFVGSPLARAYWWTLYATAAATVVVYRLGLPAWRTWRHRLVVSHVVAEGPGLTSVYLTGRHLDRLPVRAGQFFQWRFLDGAGWSRAHPYSLSASPRTDLLRITVKDLGDGSARAAGLRPGTRALVEGPYGTLTGEHYTGGPVVLLACGIGVTPLLSLLGELPYRAGEATVVYRARTEADVAFRAELDWFARHRGVRVEYLFGARAQRPSWLPDRLAAGFSDIAVLRSIAPDVDRAHVYICGPTDWADAARAAAAGTGVPTQRLHTEQFAW</sequence>
<accession>A0A8J3ZBT8</accession>
<keyword evidence="6" id="KW-0479">Metal-binding</keyword>
<keyword evidence="10" id="KW-0408">Iron</keyword>
<dbReference type="GO" id="GO:0051537">
    <property type="term" value="F:2 iron, 2 sulfur cluster binding"/>
    <property type="evidence" value="ECO:0007669"/>
    <property type="project" value="UniProtKB-KW"/>
</dbReference>
<organism evidence="15 16">
    <name type="scientific">Virgisporangium aurantiacum</name>
    <dbReference type="NCBI Taxonomy" id="175570"/>
    <lineage>
        <taxon>Bacteria</taxon>
        <taxon>Bacillati</taxon>
        <taxon>Actinomycetota</taxon>
        <taxon>Actinomycetes</taxon>
        <taxon>Micromonosporales</taxon>
        <taxon>Micromonosporaceae</taxon>
        <taxon>Virgisporangium</taxon>
    </lineage>
</organism>
<keyword evidence="4 13" id="KW-0812">Transmembrane</keyword>
<keyword evidence="5" id="KW-0001">2Fe-2S</keyword>
<dbReference type="InterPro" id="IPR017938">
    <property type="entry name" value="Riboflavin_synthase-like_b-brl"/>
</dbReference>
<dbReference type="Pfam" id="PF01794">
    <property type="entry name" value="Ferric_reduct"/>
    <property type="match status" value="1"/>
</dbReference>
<evidence type="ECO:0000256" key="1">
    <source>
        <dbReference type="ARBA" id="ARBA00001974"/>
    </source>
</evidence>
<dbReference type="SUPFAM" id="SSF52343">
    <property type="entry name" value="Ferredoxin reductase-like, C-terminal NADP-linked domain"/>
    <property type="match status" value="1"/>
</dbReference>
<evidence type="ECO:0000256" key="6">
    <source>
        <dbReference type="ARBA" id="ARBA00022723"/>
    </source>
</evidence>
<dbReference type="PANTHER" id="PTHR47354:SF8">
    <property type="entry name" value="1,2-PHENYLACETYL-COA EPOXIDASE, SUBUNIT E"/>
    <property type="match status" value="1"/>
</dbReference>
<dbReference type="GO" id="GO:0050660">
    <property type="term" value="F:flavin adenine dinucleotide binding"/>
    <property type="evidence" value="ECO:0007669"/>
    <property type="project" value="TreeGrafter"/>
</dbReference>
<dbReference type="RefSeq" id="WP_204005810.1">
    <property type="nucleotide sequence ID" value="NZ_BOPG01000063.1"/>
</dbReference>
<dbReference type="GO" id="GO:0016491">
    <property type="term" value="F:oxidoreductase activity"/>
    <property type="evidence" value="ECO:0007669"/>
    <property type="project" value="UniProtKB-KW"/>
</dbReference>
<evidence type="ECO:0000259" key="14">
    <source>
        <dbReference type="PROSITE" id="PS51384"/>
    </source>
</evidence>
<dbReference type="SUPFAM" id="SSF63380">
    <property type="entry name" value="Riboflavin synthase domain-like"/>
    <property type="match status" value="1"/>
</dbReference>
<keyword evidence="8 13" id="KW-1133">Transmembrane helix</keyword>
<dbReference type="GO" id="GO:0016020">
    <property type="term" value="C:membrane"/>
    <property type="evidence" value="ECO:0007669"/>
    <property type="project" value="UniProtKB-SubCell"/>
</dbReference>
<dbReference type="Proteomes" id="UP000612585">
    <property type="component" value="Unassembled WGS sequence"/>
</dbReference>
<evidence type="ECO:0000256" key="11">
    <source>
        <dbReference type="ARBA" id="ARBA00023014"/>
    </source>
</evidence>
<gene>
    <name evidence="15" type="ORF">Vau01_085970</name>
</gene>
<dbReference type="GO" id="GO:0046872">
    <property type="term" value="F:metal ion binding"/>
    <property type="evidence" value="ECO:0007669"/>
    <property type="project" value="UniProtKB-KW"/>
</dbReference>
<proteinExistence type="predicted"/>
<dbReference type="InterPro" id="IPR050415">
    <property type="entry name" value="MRET"/>
</dbReference>
<dbReference type="PROSITE" id="PS51384">
    <property type="entry name" value="FAD_FR"/>
    <property type="match status" value="1"/>
</dbReference>
<protein>
    <submittedName>
        <fullName evidence="15">Oxidoreductase</fullName>
    </submittedName>
</protein>
<reference evidence="15" key="1">
    <citation type="submission" date="2021-01" db="EMBL/GenBank/DDBJ databases">
        <title>Whole genome shotgun sequence of Virgisporangium aurantiacum NBRC 16421.</title>
        <authorList>
            <person name="Komaki H."/>
            <person name="Tamura T."/>
        </authorList>
    </citation>
    <scope>NUCLEOTIDE SEQUENCE</scope>
    <source>
        <strain evidence="15">NBRC 16421</strain>
    </source>
</reference>
<dbReference type="InterPro" id="IPR013130">
    <property type="entry name" value="Fe3_Rdtase_TM_dom"/>
</dbReference>
<feature type="transmembrane region" description="Helical" evidence="13">
    <location>
        <begin position="61"/>
        <end position="81"/>
    </location>
</feature>
<comment type="subcellular location">
    <subcellularLocation>
        <location evidence="2">Membrane</location>
        <topology evidence="2">Multi-pass membrane protein</topology>
    </subcellularLocation>
</comment>
<keyword evidence="16" id="KW-1185">Reference proteome</keyword>
<evidence type="ECO:0000256" key="3">
    <source>
        <dbReference type="ARBA" id="ARBA00022630"/>
    </source>
</evidence>
<evidence type="ECO:0000256" key="4">
    <source>
        <dbReference type="ARBA" id="ARBA00022692"/>
    </source>
</evidence>
<feature type="transmembrane region" description="Helical" evidence="13">
    <location>
        <begin position="21"/>
        <end position="41"/>
    </location>
</feature>
<feature type="transmembrane region" description="Helical" evidence="13">
    <location>
        <begin position="142"/>
        <end position="161"/>
    </location>
</feature>
<dbReference type="InterPro" id="IPR017927">
    <property type="entry name" value="FAD-bd_FR_type"/>
</dbReference>
<evidence type="ECO:0000256" key="13">
    <source>
        <dbReference type="SAM" id="Phobius"/>
    </source>
</evidence>
<evidence type="ECO:0000256" key="2">
    <source>
        <dbReference type="ARBA" id="ARBA00004141"/>
    </source>
</evidence>
<feature type="domain" description="FAD-binding FR-type" evidence="14">
    <location>
        <begin position="231"/>
        <end position="331"/>
    </location>
</feature>
<dbReference type="Gene3D" id="2.40.30.10">
    <property type="entry name" value="Translation factors"/>
    <property type="match status" value="1"/>
</dbReference>
<feature type="transmembrane region" description="Helical" evidence="13">
    <location>
        <begin position="206"/>
        <end position="226"/>
    </location>
</feature>
<evidence type="ECO:0000256" key="8">
    <source>
        <dbReference type="ARBA" id="ARBA00022989"/>
    </source>
</evidence>
<evidence type="ECO:0000313" key="15">
    <source>
        <dbReference type="EMBL" id="GIJ61081.1"/>
    </source>
</evidence>
<feature type="transmembrane region" description="Helical" evidence="13">
    <location>
        <begin position="173"/>
        <end position="194"/>
    </location>
</feature>